<feature type="region of interest" description="Disordered" evidence="1">
    <location>
        <begin position="1"/>
        <end position="44"/>
    </location>
</feature>
<reference evidence="2" key="1">
    <citation type="submission" date="2007-07" db="EMBL/GenBank/DDBJ databases">
        <title>PCAP assembly of the Caenorhabditis remanei genome.</title>
        <authorList>
            <consortium name="The Caenorhabditis remanei Sequencing Consortium"/>
            <person name="Wilson R.K."/>
        </authorList>
    </citation>
    <scope>NUCLEOTIDE SEQUENCE [LARGE SCALE GENOMIC DNA]</scope>
    <source>
        <strain evidence="2">PB4641</strain>
    </source>
</reference>
<feature type="compositionally biased region" description="Low complexity" evidence="1">
    <location>
        <begin position="127"/>
        <end position="137"/>
    </location>
</feature>
<evidence type="ECO:0000256" key="1">
    <source>
        <dbReference type="SAM" id="MobiDB-lite"/>
    </source>
</evidence>
<dbReference type="Proteomes" id="UP000008281">
    <property type="component" value="Unassembled WGS sequence"/>
</dbReference>
<dbReference type="AlphaFoldDB" id="E3LCU4"/>
<feature type="compositionally biased region" description="Polar residues" evidence="1">
    <location>
        <begin position="194"/>
        <end position="204"/>
    </location>
</feature>
<dbReference type="InParanoid" id="E3LCU4"/>
<sequence>MSDATSTDGSEALNGDSSSSVQIVGVVPNNKTGTTSKKPSDPEVITIVSNGSSVVFLGHGTAKSLKGANSRNDPEPRALPIEGINGSSDSNGTDSRNDPKPRAFPIATEGRDGSSDSNELPLVDCASSTSSSMMSDSISQRIEKYNLQKDLWKKFGQPADQRSVRDKRSSRGGSTTGMDENPPKKIRGDGEMKNYSQNAKNPNPDSGYVGALRDRGDPLCLEKDKDVFDAWCRENGFFLSLYGNILATNDSPYMKIEAWRFNGDDDPSCPYDNYGQPIPEKVWVRKTPRSPKPMCGEMQKTRKSKKL</sequence>
<feature type="region of interest" description="Disordered" evidence="1">
    <location>
        <begin position="286"/>
        <end position="307"/>
    </location>
</feature>
<feature type="compositionally biased region" description="Polar residues" evidence="1">
    <location>
        <begin position="85"/>
        <end position="94"/>
    </location>
</feature>
<name>E3LCU4_CAERE</name>
<proteinExistence type="predicted"/>
<keyword evidence="3" id="KW-1185">Reference proteome</keyword>
<organism evidence="3">
    <name type="scientific">Caenorhabditis remanei</name>
    <name type="common">Caenorhabditis vulgaris</name>
    <dbReference type="NCBI Taxonomy" id="31234"/>
    <lineage>
        <taxon>Eukaryota</taxon>
        <taxon>Metazoa</taxon>
        <taxon>Ecdysozoa</taxon>
        <taxon>Nematoda</taxon>
        <taxon>Chromadorea</taxon>
        <taxon>Rhabditida</taxon>
        <taxon>Rhabditina</taxon>
        <taxon>Rhabditomorpha</taxon>
        <taxon>Rhabditoidea</taxon>
        <taxon>Rhabditidae</taxon>
        <taxon>Peloderinae</taxon>
        <taxon>Caenorhabditis</taxon>
    </lineage>
</organism>
<dbReference type="EMBL" id="DS268407">
    <property type="protein sequence ID" value="EFO82254.1"/>
    <property type="molecule type" value="Genomic_DNA"/>
</dbReference>
<evidence type="ECO:0000313" key="3">
    <source>
        <dbReference type="Proteomes" id="UP000008281"/>
    </source>
</evidence>
<protein>
    <submittedName>
        <fullName evidence="2">Uncharacterized protein</fullName>
    </submittedName>
</protein>
<feature type="compositionally biased region" description="Basic and acidic residues" evidence="1">
    <location>
        <begin position="181"/>
        <end position="192"/>
    </location>
</feature>
<feature type="region of interest" description="Disordered" evidence="1">
    <location>
        <begin position="63"/>
        <end position="137"/>
    </location>
</feature>
<evidence type="ECO:0000313" key="2">
    <source>
        <dbReference type="EMBL" id="EFO82254.1"/>
    </source>
</evidence>
<accession>E3LCU4</accession>
<dbReference type="HOGENOM" id="CLU_906855_0_0_1"/>
<feature type="compositionally biased region" description="Polar residues" evidence="1">
    <location>
        <begin position="1"/>
        <end position="22"/>
    </location>
</feature>
<feature type="region of interest" description="Disordered" evidence="1">
    <location>
        <begin position="154"/>
        <end position="210"/>
    </location>
</feature>
<gene>
    <name evidence="2" type="ORF">CRE_00059</name>
</gene>